<dbReference type="Pfam" id="PF06283">
    <property type="entry name" value="ThuA"/>
    <property type="match status" value="1"/>
</dbReference>
<evidence type="ECO:0000313" key="2">
    <source>
        <dbReference type="EMBL" id="GEP45559.1"/>
    </source>
</evidence>
<evidence type="ECO:0000313" key="3">
    <source>
        <dbReference type="Proteomes" id="UP000321577"/>
    </source>
</evidence>
<keyword evidence="3" id="KW-1185">Reference proteome</keyword>
<dbReference type="InterPro" id="IPR029010">
    <property type="entry name" value="ThuA-like"/>
</dbReference>
<dbReference type="Gene3D" id="3.40.50.880">
    <property type="match status" value="1"/>
</dbReference>
<proteinExistence type="predicted"/>
<dbReference type="RefSeq" id="WP_174770060.1">
    <property type="nucleotide sequence ID" value="NZ_BKAG01000052.1"/>
</dbReference>
<name>A0A512MFP8_9BACT</name>
<reference evidence="2 3" key="1">
    <citation type="submission" date="2019-07" db="EMBL/GenBank/DDBJ databases">
        <title>Whole genome shotgun sequence of Brevifollis gellanilyticus NBRC 108608.</title>
        <authorList>
            <person name="Hosoyama A."/>
            <person name="Uohara A."/>
            <person name="Ohji S."/>
            <person name="Ichikawa N."/>
        </authorList>
    </citation>
    <scope>NUCLEOTIDE SEQUENCE [LARGE SCALE GENOMIC DNA]</scope>
    <source>
        <strain evidence="2 3">NBRC 108608</strain>
    </source>
</reference>
<dbReference type="Proteomes" id="UP000321577">
    <property type="component" value="Unassembled WGS sequence"/>
</dbReference>
<dbReference type="PIRSF" id="PIRSF030013">
    <property type="entry name" value="ThuA"/>
    <property type="match status" value="1"/>
</dbReference>
<evidence type="ECO:0000259" key="1">
    <source>
        <dbReference type="Pfam" id="PF06283"/>
    </source>
</evidence>
<comment type="caution">
    <text evidence="2">The sequence shown here is derived from an EMBL/GenBank/DDBJ whole genome shotgun (WGS) entry which is preliminary data.</text>
</comment>
<dbReference type="EMBL" id="BKAG01000052">
    <property type="protein sequence ID" value="GEP45559.1"/>
    <property type="molecule type" value="Genomic_DNA"/>
</dbReference>
<feature type="domain" description="ThuA-like" evidence="1">
    <location>
        <begin position="8"/>
        <end position="224"/>
    </location>
</feature>
<protein>
    <submittedName>
        <fullName evidence="2">Trehalose utilization protein ThuA</fullName>
    </submittedName>
</protein>
<dbReference type="AlphaFoldDB" id="A0A512MFP8"/>
<dbReference type="SUPFAM" id="SSF52317">
    <property type="entry name" value="Class I glutamine amidotransferase-like"/>
    <property type="match status" value="1"/>
</dbReference>
<sequence>MSSLAPIRITIWNEFVHERQNDVVAGIYPKGIHGALADALSIHADFSIRTATLDEPEQGLPQSILDETDVLLWWGHKAHEEVHDEIVTRVQQRVLAGMGLIVLHSGHFSKVFKRLMGTSCALCWREAGERERVWVVNPGHPIATGLGDCIEIEHSEMYGEPFGIPTPDELIFVSWFQGGEVFRSGATWKRGSGRIFYFSPGHEVYPIYHHPDIQRVIANGIRWARPQGVAARTPRHVPVDQAREVIASQGGTVH</sequence>
<accession>A0A512MFP8</accession>
<dbReference type="InterPro" id="IPR009381">
    <property type="entry name" value="Trehalose_catabolism_ThuA_prok"/>
</dbReference>
<gene>
    <name evidence="2" type="ORF">BGE01nite_48500</name>
</gene>
<dbReference type="InterPro" id="IPR029062">
    <property type="entry name" value="Class_I_gatase-like"/>
</dbReference>
<organism evidence="2 3">
    <name type="scientific">Brevifollis gellanilyticus</name>
    <dbReference type="NCBI Taxonomy" id="748831"/>
    <lineage>
        <taxon>Bacteria</taxon>
        <taxon>Pseudomonadati</taxon>
        <taxon>Verrucomicrobiota</taxon>
        <taxon>Verrucomicrobiia</taxon>
        <taxon>Verrucomicrobiales</taxon>
        <taxon>Verrucomicrobiaceae</taxon>
    </lineage>
</organism>